<organism evidence="1 2">
    <name type="scientific">Thalassiosira pseudonana</name>
    <name type="common">Marine diatom</name>
    <name type="synonym">Cyclotella nana</name>
    <dbReference type="NCBI Taxonomy" id="35128"/>
    <lineage>
        <taxon>Eukaryota</taxon>
        <taxon>Sar</taxon>
        <taxon>Stramenopiles</taxon>
        <taxon>Ochrophyta</taxon>
        <taxon>Bacillariophyta</taxon>
        <taxon>Coscinodiscophyceae</taxon>
        <taxon>Thalassiosirophycidae</taxon>
        <taxon>Thalassiosirales</taxon>
        <taxon>Thalassiosiraceae</taxon>
        <taxon>Thalassiosira</taxon>
    </lineage>
</organism>
<dbReference type="KEGG" id="tps:THAPSDRAFT_9328"/>
<dbReference type="InParanoid" id="B8CB05"/>
<dbReference type="PaxDb" id="35128-Thaps9328"/>
<evidence type="ECO:0000313" key="2">
    <source>
        <dbReference type="Proteomes" id="UP000001449"/>
    </source>
</evidence>
<dbReference type="RefSeq" id="XP_002293498.1">
    <property type="nucleotide sequence ID" value="XM_002293462.1"/>
</dbReference>
<keyword evidence="2" id="KW-1185">Reference proteome</keyword>
<dbReference type="EMBL" id="CM000648">
    <property type="protein sequence ID" value="EED89234.1"/>
    <property type="molecule type" value="Genomic_DNA"/>
</dbReference>
<dbReference type="AlphaFoldDB" id="B8CB05"/>
<protein>
    <recommendedName>
        <fullName evidence="3">HMG box domain-containing protein</fullName>
    </recommendedName>
</protein>
<gene>
    <name evidence="1" type="ORF">THAPSDRAFT_9328</name>
</gene>
<reference evidence="1 2" key="2">
    <citation type="journal article" date="2008" name="Nature">
        <title>The Phaeodactylum genome reveals the evolutionary history of diatom genomes.</title>
        <authorList>
            <person name="Bowler C."/>
            <person name="Allen A.E."/>
            <person name="Badger J.H."/>
            <person name="Grimwood J."/>
            <person name="Jabbari K."/>
            <person name="Kuo A."/>
            <person name="Maheswari U."/>
            <person name="Martens C."/>
            <person name="Maumus F."/>
            <person name="Otillar R.P."/>
            <person name="Rayko E."/>
            <person name="Salamov A."/>
            <person name="Vandepoele K."/>
            <person name="Beszteri B."/>
            <person name="Gruber A."/>
            <person name="Heijde M."/>
            <person name="Katinka M."/>
            <person name="Mock T."/>
            <person name="Valentin K."/>
            <person name="Verret F."/>
            <person name="Berges J.A."/>
            <person name="Brownlee C."/>
            <person name="Cadoret J.P."/>
            <person name="Chiovitti A."/>
            <person name="Choi C.J."/>
            <person name="Coesel S."/>
            <person name="De Martino A."/>
            <person name="Detter J.C."/>
            <person name="Durkin C."/>
            <person name="Falciatore A."/>
            <person name="Fournet J."/>
            <person name="Haruta M."/>
            <person name="Huysman M.J."/>
            <person name="Jenkins B.D."/>
            <person name="Jiroutova K."/>
            <person name="Jorgensen R.E."/>
            <person name="Joubert Y."/>
            <person name="Kaplan A."/>
            <person name="Kroger N."/>
            <person name="Kroth P.G."/>
            <person name="La Roche J."/>
            <person name="Lindquist E."/>
            <person name="Lommer M."/>
            <person name="Martin-Jezequel V."/>
            <person name="Lopez P.J."/>
            <person name="Lucas S."/>
            <person name="Mangogna M."/>
            <person name="McGinnis K."/>
            <person name="Medlin L.K."/>
            <person name="Montsant A."/>
            <person name="Oudot-Le Secq M.P."/>
            <person name="Napoli C."/>
            <person name="Obornik M."/>
            <person name="Parker M.S."/>
            <person name="Petit J.L."/>
            <person name="Porcel B.M."/>
            <person name="Poulsen N."/>
            <person name="Robison M."/>
            <person name="Rychlewski L."/>
            <person name="Rynearson T.A."/>
            <person name="Schmutz J."/>
            <person name="Shapiro H."/>
            <person name="Siaut M."/>
            <person name="Stanley M."/>
            <person name="Sussman M.R."/>
            <person name="Taylor A.R."/>
            <person name="Vardi A."/>
            <person name="von Dassow P."/>
            <person name="Vyverman W."/>
            <person name="Willis A."/>
            <person name="Wyrwicz L.S."/>
            <person name="Rokhsar D.S."/>
            <person name="Weissenbach J."/>
            <person name="Armbrust E.V."/>
            <person name="Green B.R."/>
            <person name="Van de Peer Y."/>
            <person name="Grigoriev I.V."/>
        </authorList>
    </citation>
    <scope>NUCLEOTIDE SEQUENCE [LARGE SCALE GENOMIC DNA]</scope>
    <source>
        <strain evidence="1 2">CCMP1335</strain>
    </source>
</reference>
<sequence length="265" mass="30328">MTKATKTQQQRQLHSKPVCGRPLNSYNIFFILERERLIQSKSKEGTATLYHRDHDAEVTSASVGQTQEEKLERSTSDMYREFIDLELPPFPSRYRSIEGNLQVDWYMYDKNKNKPKRRHTKTHGAASFTEIVHHVSSTWKKIDTDVLRYVKKLETVEQLVQNVSVSKTEESEVGSPLQVSSSRSSRAFNTTNVQDLEVPRLPVSIPTHNPSAFAWSTTSLEFDGSDTTTSNDTRIDEDDSSTFLKQWRNDLLREGSELGVEALLV</sequence>
<accession>B8CB05</accession>
<dbReference type="HOGENOM" id="CLU_1051626_0_0_1"/>
<evidence type="ECO:0000313" key="1">
    <source>
        <dbReference type="EMBL" id="EED89234.1"/>
    </source>
</evidence>
<dbReference type="Proteomes" id="UP000001449">
    <property type="component" value="Chromosome 13"/>
</dbReference>
<proteinExistence type="predicted"/>
<reference evidence="1 2" key="1">
    <citation type="journal article" date="2004" name="Science">
        <title>The genome of the diatom Thalassiosira pseudonana: ecology, evolution, and metabolism.</title>
        <authorList>
            <person name="Armbrust E.V."/>
            <person name="Berges J.A."/>
            <person name="Bowler C."/>
            <person name="Green B.R."/>
            <person name="Martinez D."/>
            <person name="Putnam N.H."/>
            <person name="Zhou S."/>
            <person name="Allen A.E."/>
            <person name="Apt K.E."/>
            <person name="Bechner M."/>
            <person name="Brzezinski M.A."/>
            <person name="Chaal B.K."/>
            <person name="Chiovitti A."/>
            <person name="Davis A.K."/>
            <person name="Demarest M.S."/>
            <person name="Detter J.C."/>
            <person name="Glavina T."/>
            <person name="Goodstein D."/>
            <person name="Hadi M.Z."/>
            <person name="Hellsten U."/>
            <person name="Hildebrand M."/>
            <person name="Jenkins B.D."/>
            <person name="Jurka J."/>
            <person name="Kapitonov V.V."/>
            <person name="Kroger N."/>
            <person name="Lau W.W."/>
            <person name="Lane T.W."/>
            <person name="Larimer F.W."/>
            <person name="Lippmeier J.C."/>
            <person name="Lucas S."/>
            <person name="Medina M."/>
            <person name="Montsant A."/>
            <person name="Obornik M."/>
            <person name="Parker M.S."/>
            <person name="Palenik B."/>
            <person name="Pazour G.J."/>
            <person name="Richardson P.M."/>
            <person name="Rynearson T.A."/>
            <person name="Saito M.A."/>
            <person name="Schwartz D.C."/>
            <person name="Thamatrakoln K."/>
            <person name="Valentin K."/>
            <person name="Vardi A."/>
            <person name="Wilkerson F.P."/>
            <person name="Rokhsar D.S."/>
        </authorList>
    </citation>
    <scope>NUCLEOTIDE SEQUENCE [LARGE SCALE GENOMIC DNA]</scope>
    <source>
        <strain evidence="1 2">CCMP1335</strain>
    </source>
</reference>
<dbReference type="GeneID" id="7452973"/>
<evidence type="ECO:0008006" key="3">
    <source>
        <dbReference type="Google" id="ProtNLM"/>
    </source>
</evidence>
<name>B8CB05_THAPS</name>